<dbReference type="EMBL" id="QDFR01000004">
    <property type="protein sequence ID" value="PVE53212.1"/>
    <property type="molecule type" value="Genomic_DNA"/>
</dbReference>
<dbReference type="EC" id="4.2.1.75" evidence="3 9"/>
<evidence type="ECO:0000256" key="3">
    <source>
        <dbReference type="ARBA" id="ARBA00013109"/>
    </source>
</evidence>
<evidence type="ECO:0000256" key="5">
    <source>
        <dbReference type="ARBA" id="ARBA00023244"/>
    </source>
</evidence>
<comment type="catalytic activity">
    <reaction evidence="8 9">
        <text>hydroxymethylbilane = uroporphyrinogen III + H2O</text>
        <dbReference type="Rhea" id="RHEA:18965"/>
        <dbReference type="ChEBI" id="CHEBI:15377"/>
        <dbReference type="ChEBI" id="CHEBI:57308"/>
        <dbReference type="ChEBI" id="CHEBI:57845"/>
        <dbReference type="EC" id="4.2.1.75"/>
    </reaction>
</comment>
<dbReference type="AlphaFoldDB" id="A0AA92C257"/>
<keyword evidence="5 9" id="KW-0627">Porphyrin biosynthesis</keyword>
<gene>
    <name evidence="11" type="ORF">DC430_14925</name>
</gene>
<evidence type="ECO:0000313" key="11">
    <source>
        <dbReference type="EMBL" id="PVE53212.1"/>
    </source>
</evidence>
<protein>
    <recommendedName>
        <fullName evidence="7 9">Uroporphyrinogen-III synthase</fullName>
        <ecNumber evidence="3 9">4.2.1.75</ecNumber>
    </recommendedName>
</protein>
<comment type="pathway">
    <text evidence="1 9">Porphyrin-containing compound metabolism; protoporphyrin-IX biosynthesis; coproporphyrinogen-III from 5-aminolevulinate: step 3/4.</text>
</comment>
<dbReference type="InterPro" id="IPR036108">
    <property type="entry name" value="4pyrrol_syn_uPrphyn_synt_sf"/>
</dbReference>
<dbReference type="NCBIfam" id="NF006621">
    <property type="entry name" value="PRK09189.1"/>
    <property type="match status" value="1"/>
</dbReference>
<proteinExistence type="inferred from homology"/>
<evidence type="ECO:0000256" key="8">
    <source>
        <dbReference type="ARBA" id="ARBA00048617"/>
    </source>
</evidence>
<comment type="function">
    <text evidence="6 9">Catalyzes cyclization of the linear tetrapyrrole, hydroxymethylbilane, to the macrocyclic uroporphyrinogen III.</text>
</comment>
<dbReference type="GO" id="GO:0006782">
    <property type="term" value="P:protoporphyrinogen IX biosynthetic process"/>
    <property type="evidence" value="ECO:0007669"/>
    <property type="project" value="UniProtKB-UniRule"/>
</dbReference>
<evidence type="ECO:0000256" key="6">
    <source>
        <dbReference type="ARBA" id="ARBA00037589"/>
    </source>
</evidence>
<dbReference type="CDD" id="cd06578">
    <property type="entry name" value="HemD"/>
    <property type="match status" value="1"/>
</dbReference>
<evidence type="ECO:0000256" key="9">
    <source>
        <dbReference type="RuleBase" id="RU366031"/>
    </source>
</evidence>
<dbReference type="PANTHER" id="PTHR38042:SF1">
    <property type="entry name" value="UROPORPHYRINOGEN-III SYNTHASE, CHLOROPLASTIC"/>
    <property type="match status" value="1"/>
</dbReference>
<evidence type="ECO:0000256" key="7">
    <source>
        <dbReference type="ARBA" id="ARBA00040167"/>
    </source>
</evidence>
<keyword evidence="4 9" id="KW-0456">Lyase</keyword>
<dbReference type="Proteomes" id="UP000244335">
    <property type="component" value="Unassembled WGS sequence"/>
</dbReference>
<organism evidence="11 12">
    <name type="scientific">Rhizobium rhizogenes</name>
    <name type="common">Agrobacterium rhizogenes</name>
    <dbReference type="NCBI Taxonomy" id="359"/>
    <lineage>
        <taxon>Bacteria</taxon>
        <taxon>Pseudomonadati</taxon>
        <taxon>Pseudomonadota</taxon>
        <taxon>Alphaproteobacteria</taxon>
        <taxon>Hyphomicrobiales</taxon>
        <taxon>Rhizobiaceae</taxon>
        <taxon>Rhizobium/Agrobacterium group</taxon>
        <taxon>Rhizobium</taxon>
    </lineage>
</organism>
<dbReference type="GO" id="GO:0004852">
    <property type="term" value="F:uroporphyrinogen-III synthase activity"/>
    <property type="evidence" value="ECO:0007669"/>
    <property type="project" value="UniProtKB-UniRule"/>
</dbReference>
<evidence type="ECO:0000256" key="2">
    <source>
        <dbReference type="ARBA" id="ARBA00008133"/>
    </source>
</evidence>
<sequence length="252" mass="26878">MRVVVTRPMRSGQKTATLLRERGDEPILLPLTEAVHKAETAREALTRKPDALAVTSAEAIRALTSSGIDLSGHLNRPLFAVGAATAQAAREGGFKTVITGEGDGAALAHLVKTTLTSGAQVSSAKSPAAHVLYLAGRPREGGFENTFAASVITLDVAEIYEMQPVLWERPALRAMLDIPPDAVLLYSRETARIFFDLVQAHDLALLLHTSRFICISEKVLDVVPTPHRSRACASTTPSEHAMLQLLDGGAGT</sequence>
<dbReference type="PANTHER" id="PTHR38042">
    <property type="entry name" value="UROPORPHYRINOGEN-III SYNTHASE, CHLOROPLASTIC"/>
    <property type="match status" value="1"/>
</dbReference>
<comment type="similarity">
    <text evidence="2 9">Belongs to the uroporphyrinogen-III synthase family.</text>
</comment>
<accession>A0AA92C257</accession>
<dbReference type="GO" id="GO:0006780">
    <property type="term" value="P:uroporphyrinogen III biosynthetic process"/>
    <property type="evidence" value="ECO:0007669"/>
    <property type="project" value="UniProtKB-UniRule"/>
</dbReference>
<dbReference type="InterPro" id="IPR003754">
    <property type="entry name" value="4pyrrol_synth_uPrphyn_synth"/>
</dbReference>
<name>A0AA92C257_RHIRH</name>
<reference evidence="11 12" key="1">
    <citation type="submission" date="2018-04" db="EMBL/GenBank/DDBJ databases">
        <authorList>
            <person name="Hagen T."/>
        </authorList>
    </citation>
    <scope>NUCLEOTIDE SEQUENCE [LARGE SCALE GENOMIC DNA]</scope>
    <source>
        <strain evidence="11 12">TPD7009</strain>
    </source>
</reference>
<dbReference type="Gene3D" id="3.40.50.10090">
    <property type="match status" value="2"/>
</dbReference>
<evidence type="ECO:0000256" key="1">
    <source>
        <dbReference type="ARBA" id="ARBA00004772"/>
    </source>
</evidence>
<evidence type="ECO:0000313" key="12">
    <source>
        <dbReference type="Proteomes" id="UP000244335"/>
    </source>
</evidence>
<dbReference type="SUPFAM" id="SSF69618">
    <property type="entry name" value="HemD-like"/>
    <property type="match status" value="1"/>
</dbReference>
<dbReference type="InterPro" id="IPR039793">
    <property type="entry name" value="UROS/Hem4"/>
</dbReference>
<evidence type="ECO:0000256" key="4">
    <source>
        <dbReference type="ARBA" id="ARBA00023239"/>
    </source>
</evidence>
<dbReference type="RefSeq" id="WP_116494214.1">
    <property type="nucleotide sequence ID" value="NZ_QDFR01000004.1"/>
</dbReference>
<feature type="domain" description="Tetrapyrrole biosynthesis uroporphyrinogen III synthase" evidence="10">
    <location>
        <begin position="14"/>
        <end position="243"/>
    </location>
</feature>
<dbReference type="Pfam" id="PF02602">
    <property type="entry name" value="HEM4"/>
    <property type="match status" value="1"/>
</dbReference>
<comment type="caution">
    <text evidence="11">The sequence shown here is derived from an EMBL/GenBank/DDBJ whole genome shotgun (WGS) entry which is preliminary data.</text>
</comment>
<evidence type="ECO:0000259" key="10">
    <source>
        <dbReference type="Pfam" id="PF02602"/>
    </source>
</evidence>